<dbReference type="InterPro" id="IPR012489">
    <property type="entry name" value="NucleaseA_inhib-like"/>
</dbReference>
<evidence type="ECO:0000313" key="2">
    <source>
        <dbReference type="Proteomes" id="UP000813018"/>
    </source>
</evidence>
<sequence>MEKEQLKQELLKASDGLLMLSETDEAFEFYFHEKPDEPFTAELVVEWDGKPAGTAVQVLAVEDFLHRMKNPHPDADATQKQNAERFKQLEAKLKEHLKNVKAYKISEISMPVYILGETDNGDYAGLKTLVVET</sequence>
<dbReference type="InterPro" id="IPR036587">
    <property type="entry name" value="NucleaseA_inhib-like_sf"/>
</dbReference>
<dbReference type="Proteomes" id="UP000813018">
    <property type="component" value="Unassembled WGS sequence"/>
</dbReference>
<protein>
    <submittedName>
        <fullName evidence="1">Nuclease A inhibitor family protein</fullName>
    </submittedName>
</protein>
<dbReference type="Pfam" id="PF07924">
    <property type="entry name" value="NuiA"/>
    <property type="match status" value="1"/>
</dbReference>
<name>A0ABS7CTT8_9BACT</name>
<dbReference type="SUPFAM" id="SSF82602">
    <property type="entry name" value="Nuclease A inhibitor (NuiA)"/>
    <property type="match status" value="1"/>
</dbReference>
<gene>
    <name evidence="1" type="ORF">K0O23_09320</name>
</gene>
<accession>A0ABS7CTT8</accession>
<dbReference type="EMBL" id="JAHYXK010000006">
    <property type="protein sequence ID" value="MBW7467268.1"/>
    <property type="molecule type" value="Genomic_DNA"/>
</dbReference>
<keyword evidence="2" id="KW-1185">Reference proteome</keyword>
<reference evidence="1 2" key="1">
    <citation type="journal article" date="2016" name="Int. J. Syst. Evol. Microbiol.">
        <title>Pontibacter aydingkolensis sp. nov., isolated from soil of a salt lake.</title>
        <authorList>
            <person name="Osman G."/>
            <person name="Zhang T."/>
            <person name="Lou K."/>
            <person name="Gao Y."/>
            <person name="Chang W."/>
            <person name="Lin Q."/>
            <person name="Yang H.M."/>
            <person name="Huo X.D."/>
            <person name="Wang N."/>
        </authorList>
    </citation>
    <scope>NUCLEOTIDE SEQUENCE [LARGE SCALE GENOMIC DNA]</scope>
    <source>
        <strain evidence="1 2">KACC 19255</strain>
    </source>
</reference>
<evidence type="ECO:0000313" key="1">
    <source>
        <dbReference type="EMBL" id="MBW7467268.1"/>
    </source>
</evidence>
<dbReference type="RefSeq" id="WP_219877153.1">
    <property type="nucleotide sequence ID" value="NZ_JAHYXK010000006.1"/>
</dbReference>
<dbReference type="Gene3D" id="3.40.1460.10">
    <property type="entry name" value="Nuclease A inhibitor-like"/>
    <property type="match status" value="1"/>
</dbReference>
<comment type="caution">
    <text evidence="1">The sequence shown here is derived from an EMBL/GenBank/DDBJ whole genome shotgun (WGS) entry which is preliminary data.</text>
</comment>
<organism evidence="1 2">
    <name type="scientific">Pontibacter aydingkolensis</name>
    <dbReference type="NCBI Taxonomy" id="1911536"/>
    <lineage>
        <taxon>Bacteria</taxon>
        <taxon>Pseudomonadati</taxon>
        <taxon>Bacteroidota</taxon>
        <taxon>Cytophagia</taxon>
        <taxon>Cytophagales</taxon>
        <taxon>Hymenobacteraceae</taxon>
        <taxon>Pontibacter</taxon>
    </lineage>
</organism>
<proteinExistence type="predicted"/>